<keyword evidence="2" id="KW-1185">Reference proteome</keyword>
<proteinExistence type="predicted"/>
<organism evidence="1 2">
    <name type="scientific">Chrysophaeum taylorii</name>
    <dbReference type="NCBI Taxonomy" id="2483200"/>
    <lineage>
        <taxon>Eukaryota</taxon>
        <taxon>Sar</taxon>
        <taxon>Stramenopiles</taxon>
        <taxon>Ochrophyta</taxon>
        <taxon>Pelagophyceae</taxon>
        <taxon>Pelagomonadales</taxon>
        <taxon>Pelagomonadaceae</taxon>
        <taxon>Chrysophaeum</taxon>
    </lineage>
</organism>
<evidence type="ECO:0000313" key="2">
    <source>
        <dbReference type="Proteomes" id="UP001230188"/>
    </source>
</evidence>
<gene>
    <name evidence="1" type="ORF">CTAYLR_008764</name>
</gene>
<evidence type="ECO:0000313" key="1">
    <source>
        <dbReference type="EMBL" id="KAJ8602583.1"/>
    </source>
</evidence>
<dbReference type="AlphaFoldDB" id="A0AAD7XIB4"/>
<name>A0AAD7XIB4_9STRA</name>
<accession>A0AAD7XIB4</accession>
<dbReference type="EMBL" id="JAQMWT010000376">
    <property type="protein sequence ID" value="KAJ8602583.1"/>
    <property type="molecule type" value="Genomic_DNA"/>
</dbReference>
<sequence>MVVVVHAETVPEGLECLITLEDISESNYCEYQTAPSMRWHAALASSAAIEHLRITQYKQFLDRIQGTDCAAEMKRLLAQGPPVYVSDRNVLPLPEGETHVCQLWRRARGSVGPPQKRCHPQ</sequence>
<reference evidence="1" key="1">
    <citation type="submission" date="2023-01" db="EMBL/GenBank/DDBJ databases">
        <title>Metagenome sequencing of chrysophaentin producing Chrysophaeum taylorii.</title>
        <authorList>
            <person name="Davison J."/>
            <person name="Bewley C."/>
        </authorList>
    </citation>
    <scope>NUCLEOTIDE SEQUENCE</scope>
    <source>
        <strain evidence="1">NIES-1699</strain>
    </source>
</reference>
<comment type="caution">
    <text evidence="1">The sequence shown here is derived from an EMBL/GenBank/DDBJ whole genome shotgun (WGS) entry which is preliminary data.</text>
</comment>
<protein>
    <submittedName>
        <fullName evidence="1">Uncharacterized protein</fullName>
    </submittedName>
</protein>
<dbReference type="Proteomes" id="UP001230188">
    <property type="component" value="Unassembled WGS sequence"/>
</dbReference>